<organism evidence="1 2">
    <name type="scientific">Ceratitis capitata</name>
    <name type="common">Mediterranean fruit fly</name>
    <name type="synonym">Tephritis capitata</name>
    <dbReference type="NCBI Taxonomy" id="7213"/>
    <lineage>
        <taxon>Eukaryota</taxon>
        <taxon>Metazoa</taxon>
        <taxon>Ecdysozoa</taxon>
        <taxon>Arthropoda</taxon>
        <taxon>Hexapoda</taxon>
        <taxon>Insecta</taxon>
        <taxon>Pterygota</taxon>
        <taxon>Neoptera</taxon>
        <taxon>Endopterygota</taxon>
        <taxon>Diptera</taxon>
        <taxon>Brachycera</taxon>
        <taxon>Muscomorpha</taxon>
        <taxon>Tephritoidea</taxon>
        <taxon>Tephritidae</taxon>
        <taxon>Ceratitis</taxon>
        <taxon>Ceratitis</taxon>
    </lineage>
</organism>
<dbReference type="AlphaFoldDB" id="A0A811VEX9"/>
<dbReference type="EMBL" id="CAJHJT010000056">
    <property type="protein sequence ID" value="CAD7014435.1"/>
    <property type="molecule type" value="Genomic_DNA"/>
</dbReference>
<evidence type="ECO:0000313" key="1">
    <source>
        <dbReference type="EMBL" id="CAD7014435.1"/>
    </source>
</evidence>
<sequence length="156" mass="18357">MRKCKEAIKSVSDYANVESNEKVGDQACDDVAGEAVNIDGCKCFNAFQHCLNWRKLEVRLTRRHTTKLQFLDAWEATAEISLVDYSKNYLIEKYHQFRSFSKGNDLKVMKIKNNPFIETDFLSENKIFFKFFFFKRLVFRVENFAISTIKFSVSEF</sequence>
<dbReference type="Proteomes" id="UP000606786">
    <property type="component" value="Unassembled WGS sequence"/>
</dbReference>
<protein>
    <submittedName>
        <fullName evidence="1">(Mediterranean fruit fly) hypothetical protein</fullName>
    </submittedName>
</protein>
<gene>
    <name evidence="1" type="ORF">CCAP1982_LOCUS22431</name>
</gene>
<reference evidence="1" key="1">
    <citation type="submission" date="2020-11" db="EMBL/GenBank/DDBJ databases">
        <authorList>
            <person name="Whitehead M."/>
        </authorList>
    </citation>
    <scope>NUCLEOTIDE SEQUENCE</scope>
    <source>
        <strain evidence="1">EGII</strain>
    </source>
</reference>
<evidence type="ECO:0000313" key="2">
    <source>
        <dbReference type="Proteomes" id="UP000606786"/>
    </source>
</evidence>
<keyword evidence="2" id="KW-1185">Reference proteome</keyword>
<proteinExistence type="predicted"/>
<comment type="caution">
    <text evidence="1">The sequence shown here is derived from an EMBL/GenBank/DDBJ whole genome shotgun (WGS) entry which is preliminary data.</text>
</comment>
<accession>A0A811VEX9</accession>
<name>A0A811VEX9_CERCA</name>